<dbReference type="InterPro" id="IPR017689">
    <property type="entry name" value="BamD"/>
</dbReference>
<dbReference type="PROSITE" id="PS51257">
    <property type="entry name" value="PROKAR_LIPOPROTEIN"/>
    <property type="match status" value="1"/>
</dbReference>
<evidence type="ECO:0000256" key="3">
    <source>
        <dbReference type="ARBA" id="ARBA00023139"/>
    </source>
</evidence>
<reference evidence="8" key="1">
    <citation type="submission" date="2021-10" db="EMBL/GenBank/DDBJ databases">
        <title>The complete genome sequence of Leeia sp. TBRC 13508.</title>
        <authorList>
            <person name="Charoenyingcharoen P."/>
            <person name="Yukphan P."/>
        </authorList>
    </citation>
    <scope>NUCLEOTIDE SEQUENCE</scope>
    <source>
        <strain evidence="8">TBRC 13508</strain>
    </source>
</reference>
<gene>
    <name evidence="6" type="primary">bamD</name>
    <name evidence="8" type="ORF">LIN78_17370</name>
</gene>
<dbReference type="PANTHER" id="PTHR37423:SF1">
    <property type="entry name" value="OUTER MEMBRANE PROTEIN ASSEMBLY FACTOR BAMD"/>
    <property type="match status" value="1"/>
</dbReference>
<keyword evidence="3 6" id="KW-0564">Palmitate</keyword>
<dbReference type="SMART" id="SM00028">
    <property type="entry name" value="TPR"/>
    <property type="match status" value="2"/>
</dbReference>
<dbReference type="Proteomes" id="UP001165395">
    <property type="component" value="Unassembled WGS sequence"/>
</dbReference>
<dbReference type="Gene3D" id="1.25.40.10">
    <property type="entry name" value="Tetratricopeptide repeat domain"/>
    <property type="match status" value="1"/>
</dbReference>
<evidence type="ECO:0000256" key="2">
    <source>
        <dbReference type="ARBA" id="ARBA00023136"/>
    </source>
</evidence>
<accession>A0ABS8DAT9</accession>
<dbReference type="SUPFAM" id="SSF48452">
    <property type="entry name" value="TPR-like"/>
    <property type="match status" value="1"/>
</dbReference>
<evidence type="ECO:0000256" key="6">
    <source>
        <dbReference type="HAMAP-Rule" id="MF_00922"/>
    </source>
</evidence>
<dbReference type="RefSeq" id="WP_227182151.1">
    <property type="nucleotide sequence ID" value="NZ_JAJBZT010000015.1"/>
</dbReference>
<comment type="function">
    <text evidence="6">Part of the outer membrane protein assembly complex, which is involved in assembly and insertion of beta-barrel proteins into the outer membrane.</text>
</comment>
<comment type="caution">
    <text evidence="8">The sequence shown here is derived from an EMBL/GenBank/DDBJ whole genome shotgun (WGS) entry which is preliminary data.</text>
</comment>
<feature type="domain" description="Outer membrane lipoprotein BamD-like" evidence="7">
    <location>
        <begin position="30"/>
        <end position="233"/>
    </location>
</feature>
<sequence length="262" mass="29650">MKKLLCIALATVILAGCGSSEKKDPTTKWSASKLYSEAKIALDEKNYTQAIEYFEKLEARYPYGQFALSSQLNIAYANYKDGEPAAAIAACDRFIKLHPTHPSVDYAYYLKGLASFNEDTSFLASISNQDMTERDPKAARESFEAFKKLVTLFPKSKYTPDAANRMRYLVNSLASSEVHVAKYYMTRQAYLAAANRAKFAIEQYPQAPAVEQALAIMVKAYDQLGLKDLSADSKRVLDRSYPNSKYLSDTEEKEDKPWWQLW</sequence>
<dbReference type="InterPro" id="IPR019734">
    <property type="entry name" value="TPR_rpt"/>
</dbReference>
<dbReference type="CDD" id="cd15830">
    <property type="entry name" value="BamD"/>
    <property type="match status" value="1"/>
</dbReference>
<keyword evidence="5 6" id="KW-0449">Lipoprotein</keyword>
<organism evidence="8 9">
    <name type="scientific">Leeia speluncae</name>
    <dbReference type="NCBI Taxonomy" id="2884804"/>
    <lineage>
        <taxon>Bacteria</taxon>
        <taxon>Pseudomonadati</taxon>
        <taxon>Pseudomonadota</taxon>
        <taxon>Betaproteobacteria</taxon>
        <taxon>Neisseriales</taxon>
        <taxon>Leeiaceae</taxon>
        <taxon>Leeia</taxon>
    </lineage>
</organism>
<evidence type="ECO:0000256" key="5">
    <source>
        <dbReference type="ARBA" id="ARBA00023288"/>
    </source>
</evidence>
<keyword evidence="4 6" id="KW-0998">Cell outer membrane</keyword>
<evidence type="ECO:0000256" key="1">
    <source>
        <dbReference type="ARBA" id="ARBA00022729"/>
    </source>
</evidence>
<keyword evidence="1 6" id="KW-0732">Signal</keyword>
<evidence type="ECO:0000313" key="8">
    <source>
        <dbReference type="EMBL" id="MCB6185320.1"/>
    </source>
</evidence>
<dbReference type="PANTHER" id="PTHR37423">
    <property type="entry name" value="SOLUBLE LYTIC MUREIN TRANSGLYCOSYLASE-RELATED"/>
    <property type="match status" value="1"/>
</dbReference>
<evidence type="ECO:0000259" key="7">
    <source>
        <dbReference type="Pfam" id="PF13525"/>
    </source>
</evidence>
<keyword evidence="2 6" id="KW-0472">Membrane</keyword>
<protein>
    <recommendedName>
        <fullName evidence="6">Outer membrane protein assembly factor BamD</fullName>
    </recommendedName>
</protein>
<dbReference type="EMBL" id="JAJBZT010000015">
    <property type="protein sequence ID" value="MCB6185320.1"/>
    <property type="molecule type" value="Genomic_DNA"/>
</dbReference>
<dbReference type="Pfam" id="PF13525">
    <property type="entry name" value="YfiO"/>
    <property type="match status" value="1"/>
</dbReference>
<comment type="similarity">
    <text evidence="6">Belongs to the BamD family.</text>
</comment>
<dbReference type="InterPro" id="IPR011990">
    <property type="entry name" value="TPR-like_helical_dom_sf"/>
</dbReference>
<dbReference type="InterPro" id="IPR039565">
    <property type="entry name" value="BamD-like"/>
</dbReference>
<proteinExistence type="inferred from homology"/>
<dbReference type="HAMAP" id="MF_00922">
    <property type="entry name" value="OM_assembly_BamD"/>
    <property type="match status" value="1"/>
</dbReference>
<comment type="subcellular location">
    <subcellularLocation>
        <location evidence="6">Cell outer membrane</location>
        <topology evidence="6">Lipid-anchor</topology>
    </subcellularLocation>
</comment>
<evidence type="ECO:0000313" key="9">
    <source>
        <dbReference type="Proteomes" id="UP001165395"/>
    </source>
</evidence>
<evidence type="ECO:0000256" key="4">
    <source>
        <dbReference type="ARBA" id="ARBA00023237"/>
    </source>
</evidence>
<dbReference type="NCBIfam" id="TIGR03302">
    <property type="entry name" value="OM_YfiO"/>
    <property type="match status" value="1"/>
</dbReference>
<keyword evidence="9" id="KW-1185">Reference proteome</keyword>
<name>A0ABS8DAT9_9NEIS</name>
<comment type="subunit">
    <text evidence="6">Part of the Bam complex.</text>
</comment>